<accession>A0A2A2LM29</accession>
<dbReference type="PROSITE" id="PS50808">
    <property type="entry name" value="ZF_BED"/>
    <property type="match status" value="1"/>
</dbReference>
<evidence type="ECO:0000259" key="6">
    <source>
        <dbReference type="PROSITE" id="PS50808"/>
    </source>
</evidence>
<dbReference type="STRING" id="2018661.A0A2A2LM29"/>
<dbReference type="PANTHER" id="PTHR46169:SF29">
    <property type="entry name" value="DNA REPLICATION-RELATED ELEMENT FACTOR, ISOFORM A"/>
    <property type="match status" value="1"/>
</dbReference>
<evidence type="ECO:0000256" key="5">
    <source>
        <dbReference type="SAM" id="MobiDB-lite"/>
    </source>
</evidence>
<evidence type="ECO:0000313" key="8">
    <source>
        <dbReference type="Proteomes" id="UP000218231"/>
    </source>
</evidence>
<dbReference type="GO" id="GO:0006357">
    <property type="term" value="P:regulation of transcription by RNA polymerase II"/>
    <property type="evidence" value="ECO:0007669"/>
    <property type="project" value="TreeGrafter"/>
</dbReference>
<dbReference type="GO" id="GO:0008270">
    <property type="term" value="F:zinc ion binding"/>
    <property type="evidence" value="ECO:0007669"/>
    <property type="project" value="UniProtKB-KW"/>
</dbReference>
<dbReference type="AlphaFoldDB" id="A0A2A2LM29"/>
<keyword evidence="3" id="KW-0862">Zinc</keyword>
<keyword evidence="8" id="KW-1185">Reference proteome</keyword>
<dbReference type="InterPro" id="IPR003656">
    <property type="entry name" value="Znf_BED"/>
</dbReference>
<evidence type="ECO:0000256" key="3">
    <source>
        <dbReference type="ARBA" id="ARBA00022833"/>
    </source>
</evidence>
<dbReference type="InterPro" id="IPR012337">
    <property type="entry name" value="RNaseH-like_sf"/>
</dbReference>
<gene>
    <name evidence="7" type="ORF">WR25_02392</name>
</gene>
<evidence type="ECO:0000256" key="4">
    <source>
        <dbReference type="PROSITE-ProRule" id="PRU00027"/>
    </source>
</evidence>
<dbReference type="EMBL" id="LIAE01006601">
    <property type="protein sequence ID" value="PAV87188.1"/>
    <property type="molecule type" value="Genomic_DNA"/>
</dbReference>
<comment type="caution">
    <text evidence="7">The sequence shown here is derived from an EMBL/GenBank/DDBJ whole genome shotgun (WGS) entry which is preliminary data.</text>
</comment>
<dbReference type="GO" id="GO:0005634">
    <property type="term" value="C:nucleus"/>
    <property type="evidence" value="ECO:0007669"/>
    <property type="project" value="TreeGrafter"/>
</dbReference>
<dbReference type="PANTHER" id="PTHR46169">
    <property type="entry name" value="DNA REPLICATION-RELATED ELEMENT FACTOR, ISOFORM A"/>
    <property type="match status" value="1"/>
</dbReference>
<proteinExistence type="predicted"/>
<reference evidence="7 8" key="1">
    <citation type="journal article" date="2017" name="Curr. Biol.">
        <title>Genome architecture and evolution of a unichromosomal asexual nematode.</title>
        <authorList>
            <person name="Fradin H."/>
            <person name="Zegar C."/>
            <person name="Gutwein M."/>
            <person name="Lucas J."/>
            <person name="Kovtun M."/>
            <person name="Corcoran D."/>
            <person name="Baugh L.R."/>
            <person name="Kiontke K."/>
            <person name="Gunsalus K."/>
            <person name="Fitch D.H."/>
            <person name="Piano F."/>
        </authorList>
    </citation>
    <scope>NUCLEOTIDE SEQUENCE [LARGE SCALE GENOMIC DNA]</scope>
    <source>
        <strain evidence="7">PF1309</strain>
    </source>
</reference>
<dbReference type="OrthoDB" id="1607513at2759"/>
<keyword evidence="1" id="KW-0479">Metal-binding</keyword>
<name>A0A2A2LM29_9BILA</name>
<organism evidence="7 8">
    <name type="scientific">Diploscapter pachys</name>
    <dbReference type="NCBI Taxonomy" id="2018661"/>
    <lineage>
        <taxon>Eukaryota</taxon>
        <taxon>Metazoa</taxon>
        <taxon>Ecdysozoa</taxon>
        <taxon>Nematoda</taxon>
        <taxon>Chromadorea</taxon>
        <taxon>Rhabditida</taxon>
        <taxon>Rhabditina</taxon>
        <taxon>Rhabditomorpha</taxon>
        <taxon>Rhabditoidea</taxon>
        <taxon>Rhabditidae</taxon>
        <taxon>Diploscapter</taxon>
    </lineage>
</organism>
<evidence type="ECO:0000256" key="2">
    <source>
        <dbReference type="ARBA" id="ARBA00022771"/>
    </source>
</evidence>
<dbReference type="InterPro" id="IPR052717">
    <property type="entry name" value="Vacuolar_transposase_reg"/>
</dbReference>
<feature type="compositionally biased region" description="Basic and acidic residues" evidence="5">
    <location>
        <begin position="37"/>
        <end position="48"/>
    </location>
</feature>
<feature type="domain" description="BED-type" evidence="6">
    <location>
        <begin position="247"/>
        <end position="312"/>
    </location>
</feature>
<sequence length="865" mass="96070">MMVIFSKLTTPTDDISRAIARQRNRSLKKSPAVQDDEPSHPTDTRRASSFDISQSSIVKLSPAPIRPGGSFDASRVSAFSPIDVPRLLVHSPVSPLHVDPPSTLLDSRLLTVPSPDFRKSPDPTLRCSVAGQQFACESPKPDYLTMGINAVNAGLLGQLSAIVSSQIGLAGLEDAKKEQKFDPMDCSTYDPMNGMNSGSLESATSISDVLGSSHQPTPEMLSQMPSKAAIQDDIRCGNGRFQLVRKRGRSEVWNLFGQVMDTVTGQRLPYVACYACKVLYTDTGGGTGNMTRHRCPIGVSYRSTHGSSTETIEAGLQSSFESSVSAVNPNSSNRGEPRSQLSLTITDSGQSLPLVSQTSGEVLIGDVDRDLLTDSIVKCCALDLIDPQLFAGRGFRNLLERIWQLARRVGGTPGEFFPDTQSIKSALQTHLRFCTDDLKNELSRTSQGVRLSLESLSYYGKVRSSKKNGAIFENMQEYRVVHGCRIGPDWKWRSNILGVFKSRENESLPDIVNIVIHNYELDRNLLRVTCSSMPKDTQNIKVFLDVKVKLKEVLQRVLASCTIPVLAMLNAIDSMTKAIIESDVRLPFEYPNSSSSCDDLLDVYRLLIEWNEHYSAIEEIIRSKCQGLVPMLANLNANHLRDLELFIDPFKETIESLTSEDAPNLQKVLPEWFALMHECHIADDEPSPLLRELKQKASELLEIEKATVITVEHRIAAILNPRLIRKLNMICTEAERNQAFERIRAVCGIRSPKEPLSRGSSFDGEPHRKRRMFLSSLEDDPVGDDELECYLRSQYPAAQTRDVVTFWSTVGQSQFPSLASLARRTLSIPATAPKTMLDEKLASVSPDQLHTFLMLRSMFASERDD</sequence>
<protein>
    <recommendedName>
        <fullName evidence="6">BED-type domain-containing protein</fullName>
    </recommendedName>
</protein>
<evidence type="ECO:0000313" key="7">
    <source>
        <dbReference type="EMBL" id="PAV87188.1"/>
    </source>
</evidence>
<dbReference type="Proteomes" id="UP000218231">
    <property type="component" value="Unassembled WGS sequence"/>
</dbReference>
<dbReference type="GO" id="GO:0003677">
    <property type="term" value="F:DNA binding"/>
    <property type="evidence" value="ECO:0007669"/>
    <property type="project" value="InterPro"/>
</dbReference>
<dbReference type="SUPFAM" id="SSF53098">
    <property type="entry name" value="Ribonuclease H-like"/>
    <property type="match status" value="1"/>
</dbReference>
<keyword evidence="2 4" id="KW-0863">Zinc-finger</keyword>
<evidence type="ECO:0000256" key="1">
    <source>
        <dbReference type="ARBA" id="ARBA00022723"/>
    </source>
</evidence>
<feature type="region of interest" description="Disordered" evidence="5">
    <location>
        <begin position="23"/>
        <end position="51"/>
    </location>
</feature>